<comment type="similarity">
    <text evidence="2">Belongs to the BexD/CtrA/VexA family.</text>
</comment>
<evidence type="ECO:0000256" key="12">
    <source>
        <dbReference type="ARBA" id="ARBA00023139"/>
    </source>
</evidence>
<dbReference type="InterPro" id="IPR003715">
    <property type="entry name" value="Poly_export_N"/>
</dbReference>
<keyword evidence="20" id="KW-1185">Reference proteome</keyword>
<feature type="region of interest" description="Disordered" evidence="15">
    <location>
        <begin position="44"/>
        <end position="77"/>
    </location>
</feature>
<feature type="domain" description="Polysaccharide export protein N-terminal" evidence="16">
    <location>
        <begin position="162"/>
        <end position="229"/>
    </location>
</feature>
<dbReference type="PANTHER" id="PTHR33619:SF3">
    <property type="entry name" value="POLYSACCHARIDE EXPORT PROTEIN GFCE-RELATED"/>
    <property type="match status" value="1"/>
</dbReference>
<evidence type="ECO:0000256" key="2">
    <source>
        <dbReference type="ARBA" id="ARBA00009450"/>
    </source>
</evidence>
<dbReference type="PANTHER" id="PTHR33619">
    <property type="entry name" value="POLYSACCHARIDE EXPORT PROTEIN GFCE-RELATED"/>
    <property type="match status" value="1"/>
</dbReference>
<dbReference type="KEGG" id="maes:Ga0123461_1232"/>
<dbReference type="InterPro" id="IPR054765">
    <property type="entry name" value="SLBB_dom"/>
</dbReference>
<dbReference type="Gene3D" id="3.10.560.10">
    <property type="entry name" value="Outer membrane lipoprotein wza domain like"/>
    <property type="match status" value="7"/>
</dbReference>
<evidence type="ECO:0000313" key="20">
    <source>
        <dbReference type="Proteomes" id="UP000231701"/>
    </source>
</evidence>
<keyword evidence="12" id="KW-0564">Palmitate</keyword>
<keyword evidence="7" id="KW-0732">Signal</keyword>
<dbReference type="GO" id="GO:0009279">
    <property type="term" value="C:cell outer membrane"/>
    <property type="evidence" value="ECO:0007669"/>
    <property type="project" value="UniProtKB-SubCell"/>
</dbReference>
<evidence type="ECO:0000256" key="3">
    <source>
        <dbReference type="ARBA" id="ARBA00022448"/>
    </source>
</evidence>
<keyword evidence="9" id="KW-0406">Ion transport</keyword>
<dbReference type="Pfam" id="PF22461">
    <property type="entry name" value="SLBB_2"/>
    <property type="match status" value="1"/>
</dbReference>
<accession>A0A2K8L1F5</accession>
<reference evidence="19 20" key="1">
    <citation type="submission" date="2016-12" db="EMBL/GenBank/DDBJ databases">
        <title>Isolation and genomic insights into novel planktonic Zetaproteobacteria from stratified waters of the Chesapeake Bay.</title>
        <authorList>
            <person name="McAllister S.M."/>
            <person name="Kato S."/>
            <person name="Chan C.S."/>
            <person name="Chiu B.K."/>
            <person name="Field E.K."/>
        </authorList>
    </citation>
    <scope>NUCLEOTIDE SEQUENCE [LARGE SCALE GENOMIC DNA]</scope>
    <source>
        <strain evidence="19 20">CP-5</strain>
    </source>
</reference>
<dbReference type="Pfam" id="PF10531">
    <property type="entry name" value="SLBB"/>
    <property type="match status" value="5"/>
</dbReference>
<name>A0A2K8L1F5_MARES</name>
<evidence type="ECO:0000256" key="6">
    <source>
        <dbReference type="ARBA" id="ARBA00022692"/>
    </source>
</evidence>
<evidence type="ECO:0000256" key="10">
    <source>
        <dbReference type="ARBA" id="ARBA00023114"/>
    </source>
</evidence>
<evidence type="ECO:0000259" key="18">
    <source>
        <dbReference type="Pfam" id="PF22461"/>
    </source>
</evidence>
<evidence type="ECO:0000256" key="1">
    <source>
        <dbReference type="ARBA" id="ARBA00004571"/>
    </source>
</evidence>
<keyword evidence="6" id="KW-0812">Transmembrane</keyword>
<evidence type="ECO:0000259" key="16">
    <source>
        <dbReference type="Pfam" id="PF02563"/>
    </source>
</evidence>
<dbReference type="EMBL" id="CP018799">
    <property type="protein sequence ID" value="ATX79651.1"/>
    <property type="molecule type" value="Genomic_DNA"/>
</dbReference>
<proteinExistence type="inferred from homology"/>
<dbReference type="AlphaFoldDB" id="A0A2K8L1F5"/>
<evidence type="ECO:0000313" key="19">
    <source>
        <dbReference type="EMBL" id="ATX79651.1"/>
    </source>
</evidence>
<feature type="domain" description="SLBB" evidence="18">
    <location>
        <begin position="243"/>
        <end position="320"/>
    </location>
</feature>
<dbReference type="GO" id="GO:0006811">
    <property type="term" value="P:monoatomic ion transport"/>
    <property type="evidence" value="ECO:0007669"/>
    <property type="project" value="UniProtKB-KW"/>
</dbReference>
<keyword evidence="14" id="KW-0449">Lipoprotein</keyword>
<feature type="domain" description="Soluble ligand binding" evidence="17">
    <location>
        <begin position="327"/>
        <end position="377"/>
    </location>
</feature>
<evidence type="ECO:0000256" key="4">
    <source>
        <dbReference type="ARBA" id="ARBA00022452"/>
    </source>
</evidence>
<keyword evidence="8" id="KW-0625">Polysaccharide transport</keyword>
<keyword evidence="13" id="KW-0998">Cell outer membrane</keyword>
<keyword evidence="10" id="KW-0626">Porin</keyword>
<evidence type="ECO:0000256" key="11">
    <source>
        <dbReference type="ARBA" id="ARBA00023136"/>
    </source>
</evidence>
<comment type="subcellular location">
    <subcellularLocation>
        <location evidence="1">Cell outer membrane</location>
        <topology evidence="1">Multi-pass membrane protein</topology>
    </subcellularLocation>
</comment>
<organism evidence="19 20">
    <name type="scientific">Mariprofundus aestuarium</name>
    <dbReference type="NCBI Taxonomy" id="1921086"/>
    <lineage>
        <taxon>Bacteria</taxon>
        <taxon>Pseudomonadati</taxon>
        <taxon>Pseudomonadota</taxon>
        <taxon>Candidatius Mariprofundia</taxon>
        <taxon>Mariprofundales</taxon>
        <taxon>Mariprofundaceae</taxon>
        <taxon>Mariprofundus</taxon>
    </lineage>
</organism>
<dbReference type="InterPro" id="IPR019554">
    <property type="entry name" value="Soluble_ligand-bd"/>
</dbReference>
<dbReference type="OrthoDB" id="9815244at2"/>
<keyword evidence="11" id="KW-0472">Membrane</keyword>
<protein>
    <submittedName>
        <fullName evidence="19">Protein involved in polysaccharide export, contains SLBB domain of the beta-grasp fold</fullName>
    </submittedName>
</protein>
<dbReference type="Proteomes" id="UP000231701">
    <property type="component" value="Chromosome"/>
</dbReference>
<gene>
    <name evidence="19" type="ORF">Ga0123461_1232</name>
</gene>
<evidence type="ECO:0000256" key="14">
    <source>
        <dbReference type="ARBA" id="ARBA00023288"/>
    </source>
</evidence>
<evidence type="ECO:0000256" key="13">
    <source>
        <dbReference type="ARBA" id="ARBA00023237"/>
    </source>
</evidence>
<evidence type="ECO:0000256" key="8">
    <source>
        <dbReference type="ARBA" id="ARBA00023047"/>
    </source>
</evidence>
<feature type="domain" description="Soluble ligand binding" evidence="17">
    <location>
        <begin position="598"/>
        <end position="649"/>
    </location>
</feature>
<feature type="domain" description="Soluble ligand binding" evidence="17">
    <location>
        <begin position="694"/>
        <end position="728"/>
    </location>
</feature>
<dbReference type="RefSeq" id="WP_100277520.1">
    <property type="nucleotide sequence ID" value="NZ_CP018799.1"/>
</dbReference>
<evidence type="ECO:0000256" key="9">
    <source>
        <dbReference type="ARBA" id="ARBA00023065"/>
    </source>
</evidence>
<evidence type="ECO:0000259" key="17">
    <source>
        <dbReference type="Pfam" id="PF10531"/>
    </source>
</evidence>
<dbReference type="GO" id="GO:0046930">
    <property type="term" value="C:pore complex"/>
    <property type="evidence" value="ECO:0007669"/>
    <property type="project" value="UniProtKB-KW"/>
</dbReference>
<dbReference type="GO" id="GO:0015159">
    <property type="term" value="F:polysaccharide transmembrane transporter activity"/>
    <property type="evidence" value="ECO:0007669"/>
    <property type="project" value="InterPro"/>
</dbReference>
<sequence>MRFWLQVLMISWVLLLPLHAGAITLTPEQMKQLQQLSPEERSALAKQAGISAGGSSKVQGINSPQVMGSRATGSGPIENQVGNNTVDMKQQDAEVSSSAKVDLPVEKVSGTAGADIAETKRAFANFVSESKPLTVDASNLKQFGYDLFAGSPTTFAPATDIPVPPEYVLGPGDELEVQLFGAKSEQFTLVVDREGVVAFPEVGPVTLAGMSYADAKAQLAQQIGEKMIGVTASINMGKLRSIRVFALGEVSQPGSYVVSGLATLSHALLVSGGVKKIGSLRNIQLKRNGEVVAAIDLYRFLLSGDTSADVRLLPGDVVFVPPIGTTVGIAGEVLRPAIYEVGKRSDVGDILKLAGGFLPKAYREKALVERINASGERSVININLKGQGGKTRIKNGDVIKVFSALDYEENPVLLIGNVKRPGKYAWSKGLTLAKLLPNQETLLPETYMEYGVIEREAAGNREPEVVRFKLSSLFASAKKDRVDVQLKPRDKVYVFHREHFREAPKVNIAGSVKSPGSYALKKSMRILDLILAAGGTNRSSSFDDAELYRTDPETKEVSISRFSLAAALDGQADTNILLQDLDKVVVHSVWEDKQRHTVRIHGAVNNPGEFQFAGSEMRVSDLIFAAGSVTEQAYMHRAEITRYEVVDGEKRQTSHISVALRDALQGKEQANLLLQPYDVLMVRTISNWRSIEQVTLKGEFRFPGTYTVEEGETLEQVIERAGGLTEDAFAPAAVFSRESIRAQQQKNLNDSIDRLEKDIAQAEITNTSINNPEVLADKQKGLIAASRALTTLREMKPSGRLLVELGSDGKLKGDSTLKLTDGDTLYVPKRPDQVLVMGEVYNQNAILYHKGLDRDDFIDMAGGTTKMADKDSIYIVRANGYVESGSGWSSNYKIYPGDTIIVPQRLDVFNLLDTTLDWSKVLMQIGIFTASMVTVGIL</sequence>
<evidence type="ECO:0000256" key="15">
    <source>
        <dbReference type="SAM" id="MobiDB-lite"/>
    </source>
</evidence>
<feature type="compositionally biased region" description="Polar residues" evidence="15">
    <location>
        <begin position="53"/>
        <end position="66"/>
    </location>
</feature>
<keyword evidence="5" id="KW-0762">Sugar transport</keyword>
<dbReference type="InterPro" id="IPR049712">
    <property type="entry name" value="Poly_export"/>
</dbReference>
<feature type="domain" description="Soluble ligand binding" evidence="17">
    <location>
        <begin position="834"/>
        <end position="880"/>
    </location>
</feature>
<keyword evidence="3" id="KW-0813">Transport</keyword>
<dbReference type="GO" id="GO:0015288">
    <property type="term" value="F:porin activity"/>
    <property type="evidence" value="ECO:0007669"/>
    <property type="project" value="UniProtKB-KW"/>
</dbReference>
<evidence type="ECO:0000256" key="5">
    <source>
        <dbReference type="ARBA" id="ARBA00022597"/>
    </source>
</evidence>
<evidence type="ECO:0000256" key="7">
    <source>
        <dbReference type="ARBA" id="ARBA00022729"/>
    </source>
</evidence>
<feature type="domain" description="Soluble ligand binding" evidence="17">
    <location>
        <begin position="505"/>
        <end position="550"/>
    </location>
</feature>
<dbReference type="Pfam" id="PF02563">
    <property type="entry name" value="Poly_export"/>
    <property type="match status" value="1"/>
</dbReference>
<keyword evidence="4" id="KW-1134">Transmembrane beta strand</keyword>